<sequence length="120" mass="13147">MSNDSEIIMYNICLSEDKKSFKFDVLNEEGETIRDLEIIGNVELPELPSVGTDSCCDLDGWVSRALDTIKSIGTRVGPTVGEISKSVEHIAQSKSAANSPCPPKTGREYGYEDNGNLYNK</sequence>
<reference evidence="2 3" key="1">
    <citation type="submission" date="2016-11" db="EMBL/GenBank/DDBJ databases">
        <authorList>
            <person name="Jaros S."/>
            <person name="Januszkiewicz K."/>
            <person name="Wedrychowicz H."/>
        </authorList>
    </citation>
    <scope>NUCLEOTIDE SEQUENCE [LARGE SCALE GENOMIC DNA]</scope>
    <source>
        <strain evidence="2 3">DSM 21425</strain>
    </source>
</reference>
<keyword evidence="3" id="KW-1185">Reference proteome</keyword>
<evidence type="ECO:0000313" key="2">
    <source>
        <dbReference type="EMBL" id="SHI65606.1"/>
    </source>
</evidence>
<name>A0A1M6CX91_9FLAO</name>
<dbReference type="EMBL" id="FQYY01000003">
    <property type="protein sequence ID" value="SHI65606.1"/>
    <property type="molecule type" value="Genomic_DNA"/>
</dbReference>
<protein>
    <submittedName>
        <fullName evidence="2">Uncharacterized protein</fullName>
    </submittedName>
</protein>
<dbReference type="Proteomes" id="UP000184225">
    <property type="component" value="Unassembled WGS sequence"/>
</dbReference>
<evidence type="ECO:0000313" key="3">
    <source>
        <dbReference type="Proteomes" id="UP000184225"/>
    </source>
</evidence>
<accession>A0A1M6CX91</accession>
<proteinExistence type="predicted"/>
<feature type="region of interest" description="Disordered" evidence="1">
    <location>
        <begin position="91"/>
        <end position="120"/>
    </location>
</feature>
<evidence type="ECO:0000256" key="1">
    <source>
        <dbReference type="SAM" id="MobiDB-lite"/>
    </source>
</evidence>
<gene>
    <name evidence="2" type="ORF">SAMN04488096_103204</name>
</gene>
<organism evidence="2 3">
    <name type="scientific">Mesonia phycicola</name>
    <dbReference type="NCBI Taxonomy" id="579105"/>
    <lineage>
        <taxon>Bacteria</taxon>
        <taxon>Pseudomonadati</taxon>
        <taxon>Bacteroidota</taxon>
        <taxon>Flavobacteriia</taxon>
        <taxon>Flavobacteriales</taxon>
        <taxon>Flavobacteriaceae</taxon>
        <taxon>Mesonia</taxon>
    </lineage>
</organism>
<dbReference type="AlphaFoldDB" id="A0A1M6CX91"/>